<dbReference type="PANTHER" id="PTHR12710:SF0">
    <property type="entry name" value="NUCLEAR PROTEIN LOCALIZATION PROTEIN 4 HOMOLOG"/>
    <property type="match status" value="1"/>
</dbReference>
<dbReference type="EMBL" id="JALJOV010000922">
    <property type="protein sequence ID" value="KAK9858448.1"/>
    <property type="molecule type" value="Genomic_DNA"/>
</dbReference>
<dbReference type="SUPFAM" id="SSF54236">
    <property type="entry name" value="Ubiquitin-like"/>
    <property type="match status" value="1"/>
</dbReference>
<sequence length="410" mass="46711">MILRLRSRDGLERVTVKDSAQAQDLYHKVMEEMNIPEEGLVLSKQQQLLTSKESEKFQDLRNGRQTLSSLGVKNGDMVFMHYPFERQVEAAIKANPFATRTFGQKMTVEQMMARQTRIERQDKPHCELVSFERHGANAFQQYVHGALAFSIKRGALLYGRRAKDQTYVDAIYEPPQQGGADWLQMDRGGEEEKRADFIAKHLGLEKVGWIFTQSNQERDFILSTPEVCQMAAMQDELGPECVTGVVSVTVTDGNSDVQFEAFQVSDQCVQLYKDGWFEDSPEPKGVSRLHNPNEPRVEKPIIVAGKDEAEVDNDFFLIPVKIADHEGPLTSDFSIENRLLPQGKPELRQYLQKNSSKPYTQRLSDFHILLYLAKQLNLDLTDMRTIVEHVKANEPVPEGYTLMIDTIAEV</sequence>
<dbReference type="Gene3D" id="3.10.20.90">
    <property type="entry name" value="Phosphatidylinositol 3-kinase Catalytic Subunit, Chain A, domain 1"/>
    <property type="match status" value="1"/>
</dbReference>
<evidence type="ECO:0000259" key="1">
    <source>
        <dbReference type="Pfam" id="PF05021"/>
    </source>
</evidence>
<gene>
    <name evidence="3" type="ORF">WJX84_010645</name>
</gene>
<dbReference type="Gene3D" id="3.40.140.10">
    <property type="entry name" value="Cytidine Deaminase, domain 2"/>
    <property type="match status" value="1"/>
</dbReference>
<dbReference type="InterPro" id="IPR024682">
    <property type="entry name" value="Npl4_Ub-like_dom"/>
</dbReference>
<dbReference type="Proteomes" id="UP001485043">
    <property type="component" value="Unassembled WGS sequence"/>
</dbReference>
<dbReference type="GO" id="GO:0005634">
    <property type="term" value="C:nucleus"/>
    <property type="evidence" value="ECO:0007669"/>
    <property type="project" value="TreeGrafter"/>
</dbReference>
<accession>A0AAW1SVE8</accession>
<reference evidence="3 4" key="1">
    <citation type="journal article" date="2024" name="Nat. Commun.">
        <title>Phylogenomics reveals the evolutionary origins of lichenization in chlorophyte algae.</title>
        <authorList>
            <person name="Puginier C."/>
            <person name="Libourel C."/>
            <person name="Otte J."/>
            <person name="Skaloud P."/>
            <person name="Haon M."/>
            <person name="Grisel S."/>
            <person name="Petersen M."/>
            <person name="Berrin J.G."/>
            <person name="Delaux P.M."/>
            <person name="Dal Grande F."/>
            <person name="Keller J."/>
        </authorList>
    </citation>
    <scope>NUCLEOTIDE SEQUENCE [LARGE SCALE GENOMIC DNA]</scope>
    <source>
        <strain evidence="3 4">SAG 2523</strain>
    </source>
</reference>
<dbReference type="Pfam" id="PF11543">
    <property type="entry name" value="UN_NPL4"/>
    <property type="match status" value="1"/>
</dbReference>
<organism evidence="3 4">
    <name type="scientific">Apatococcus fuscideae</name>
    <dbReference type="NCBI Taxonomy" id="2026836"/>
    <lineage>
        <taxon>Eukaryota</taxon>
        <taxon>Viridiplantae</taxon>
        <taxon>Chlorophyta</taxon>
        <taxon>core chlorophytes</taxon>
        <taxon>Trebouxiophyceae</taxon>
        <taxon>Chlorellales</taxon>
        <taxon>Chlorellaceae</taxon>
        <taxon>Apatococcus</taxon>
    </lineage>
</organism>
<evidence type="ECO:0000259" key="2">
    <source>
        <dbReference type="Pfam" id="PF11543"/>
    </source>
</evidence>
<dbReference type="GO" id="GO:0043130">
    <property type="term" value="F:ubiquitin binding"/>
    <property type="evidence" value="ECO:0007669"/>
    <property type="project" value="TreeGrafter"/>
</dbReference>
<comment type="caution">
    <text evidence="3">The sequence shown here is derived from an EMBL/GenBank/DDBJ whole genome shotgun (WGS) entry which is preliminary data.</text>
</comment>
<protein>
    <recommendedName>
        <fullName evidence="5">NPL4-like protein 1</fullName>
    </recommendedName>
</protein>
<evidence type="ECO:0000313" key="3">
    <source>
        <dbReference type="EMBL" id="KAK9858448.1"/>
    </source>
</evidence>
<feature type="domain" description="Nuclear pore localisation protein Npl4 ubiquitin-like" evidence="2">
    <location>
        <begin position="1"/>
        <end position="80"/>
    </location>
</feature>
<dbReference type="CDD" id="cd17055">
    <property type="entry name" value="Ubl_AtNPL4_like"/>
    <property type="match status" value="1"/>
</dbReference>
<dbReference type="PANTHER" id="PTHR12710">
    <property type="entry name" value="NUCLEAR PROTEIN LOCALIZATION 4"/>
    <property type="match status" value="1"/>
</dbReference>
<name>A0AAW1SVE8_9CHLO</name>
<evidence type="ECO:0000313" key="4">
    <source>
        <dbReference type="Proteomes" id="UP001485043"/>
    </source>
</evidence>
<dbReference type="GO" id="GO:0006511">
    <property type="term" value="P:ubiquitin-dependent protein catabolic process"/>
    <property type="evidence" value="ECO:0007669"/>
    <property type="project" value="InterPro"/>
</dbReference>
<dbReference type="AlphaFoldDB" id="A0AAW1SVE8"/>
<feature type="domain" description="Nuclear pore localisation protein NPL4 C-terminal" evidence="1">
    <location>
        <begin position="166"/>
        <end position="214"/>
    </location>
</feature>
<dbReference type="InterPro" id="IPR007717">
    <property type="entry name" value="NPL4_C"/>
</dbReference>
<dbReference type="InterPro" id="IPR029071">
    <property type="entry name" value="Ubiquitin-like_domsf"/>
</dbReference>
<dbReference type="InterPro" id="IPR016563">
    <property type="entry name" value="Npl4"/>
</dbReference>
<keyword evidence="4" id="KW-1185">Reference proteome</keyword>
<proteinExistence type="predicted"/>
<dbReference type="Pfam" id="PF05021">
    <property type="entry name" value="NPL4"/>
    <property type="match status" value="1"/>
</dbReference>
<evidence type="ECO:0008006" key="5">
    <source>
        <dbReference type="Google" id="ProtNLM"/>
    </source>
</evidence>
<dbReference type="CDD" id="cd08061">
    <property type="entry name" value="MPN_NPL4"/>
    <property type="match status" value="1"/>
</dbReference>
<dbReference type="GO" id="GO:0031625">
    <property type="term" value="F:ubiquitin protein ligase binding"/>
    <property type="evidence" value="ECO:0007669"/>
    <property type="project" value="TreeGrafter"/>
</dbReference>